<keyword evidence="1 4" id="KW-0479">Metal-binding</keyword>
<evidence type="ECO:0000313" key="7">
    <source>
        <dbReference type="Proteomes" id="UP000204221"/>
    </source>
</evidence>
<dbReference type="Proteomes" id="UP000204221">
    <property type="component" value="Chromosome"/>
</dbReference>
<dbReference type="Pfam" id="PF02126">
    <property type="entry name" value="PTE"/>
    <property type="match status" value="1"/>
</dbReference>
<dbReference type="PROSITE" id="PS01322">
    <property type="entry name" value="PHOSPHOTRIESTERASE_1"/>
    <property type="match status" value="1"/>
</dbReference>
<feature type="binding site" evidence="4">
    <location>
        <position position="263"/>
    </location>
    <ligand>
        <name>Zn(2+)</name>
        <dbReference type="ChEBI" id="CHEBI:29105"/>
        <label>1</label>
    </ligand>
</feature>
<feature type="binding site" description="via carbamate group" evidence="4">
    <location>
        <position position="144"/>
    </location>
    <ligand>
        <name>Zn(2+)</name>
        <dbReference type="ChEBI" id="CHEBI:29105"/>
        <label>2</label>
    </ligand>
</feature>
<proteinExistence type="inferred from homology"/>
<dbReference type="PROSITE" id="PS51347">
    <property type="entry name" value="PHOSPHOTRIESTERASE_2"/>
    <property type="match status" value="1"/>
</dbReference>
<dbReference type="InterPro" id="IPR032466">
    <property type="entry name" value="Metal_Hydrolase"/>
</dbReference>
<keyword evidence="7" id="KW-1185">Reference proteome</keyword>
<evidence type="ECO:0000256" key="1">
    <source>
        <dbReference type="ARBA" id="ARBA00022723"/>
    </source>
</evidence>
<feature type="binding site" evidence="4">
    <location>
        <position position="206"/>
    </location>
    <ligand>
        <name>Zn(2+)</name>
        <dbReference type="ChEBI" id="CHEBI:29105"/>
        <label>2</label>
    </ligand>
</feature>
<organism evidence="6 7">
    <name type="scientific">Actinoalloteichus hoggarensis</name>
    <dbReference type="NCBI Taxonomy" id="1470176"/>
    <lineage>
        <taxon>Bacteria</taxon>
        <taxon>Bacillati</taxon>
        <taxon>Actinomycetota</taxon>
        <taxon>Actinomycetes</taxon>
        <taxon>Pseudonocardiales</taxon>
        <taxon>Pseudonocardiaceae</taxon>
        <taxon>Actinoalloteichus</taxon>
    </lineage>
</organism>
<feature type="binding site" evidence="4">
    <location>
        <position position="177"/>
    </location>
    <ligand>
        <name>Zn(2+)</name>
        <dbReference type="ChEBI" id="CHEBI:29105"/>
        <label>2</label>
    </ligand>
</feature>
<reference evidence="6 7" key="1">
    <citation type="submission" date="2017-07" db="EMBL/GenBank/DDBJ databases">
        <title>Complete genome sequence of Actinoalloteichus hoggarensis DSM 45943, type strain of Actinoalloteichus hoggarensis.</title>
        <authorList>
            <person name="Ruckert C."/>
            <person name="Nouioui I."/>
            <person name="Willmese J."/>
            <person name="van Wezel G."/>
            <person name="Klenk H.-P."/>
            <person name="Kalinowski J."/>
            <person name="Zotchev S.B."/>
        </authorList>
    </citation>
    <scope>NUCLEOTIDE SEQUENCE [LARGE SCALE GENOMIC DNA]</scope>
    <source>
        <strain evidence="6 7">DSM 45943</strain>
    </source>
</reference>
<dbReference type="KEGG" id="ahg:AHOG_20670"/>
<dbReference type="InterPro" id="IPR001559">
    <property type="entry name" value="Phosphotriesterase"/>
</dbReference>
<evidence type="ECO:0000313" key="6">
    <source>
        <dbReference type="EMBL" id="ASO21751.1"/>
    </source>
</evidence>
<evidence type="ECO:0000256" key="5">
    <source>
        <dbReference type="PROSITE-ProRule" id="PRU00679"/>
    </source>
</evidence>
<dbReference type="PANTHER" id="PTHR10819:SF3">
    <property type="entry name" value="PHOSPHOTRIESTERASE-RELATED PROTEIN"/>
    <property type="match status" value="1"/>
</dbReference>
<dbReference type="SUPFAM" id="SSF51556">
    <property type="entry name" value="Metallo-dependent hydrolases"/>
    <property type="match status" value="1"/>
</dbReference>
<feature type="binding site" description="via carbamate group" evidence="4">
    <location>
        <position position="144"/>
    </location>
    <ligand>
        <name>Zn(2+)</name>
        <dbReference type="ChEBI" id="CHEBI:29105"/>
        <label>1</label>
    </ligand>
</feature>
<comment type="similarity">
    <text evidence="5">Belongs to the metallo-dependent hydrolases superfamily. Phosphotriesterase family.</text>
</comment>
<protein>
    <submittedName>
        <fullName evidence="6">Uncharacterized protein</fullName>
    </submittedName>
</protein>
<feature type="binding site" evidence="4">
    <location>
        <position position="24"/>
    </location>
    <ligand>
        <name>Zn(2+)</name>
        <dbReference type="ChEBI" id="CHEBI:29105"/>
        <label>1</label>
    </ligand>
</feature>
<dbReference type="RefSeq" id="WP_093942841.1">
    <property type="nucleotide sequence ID" value="NZ_CP022521.1"/>
</dbReference>
<evidence type="ECO:0000256" key="2">
    <source>
        <dbReference type="ARBA" id="ARBA00022801"/>
    </source>
</evidence>
<dbReference type="EMBL" id="CP022521">
    <property type="protein sequence ID" value="ASO21751.1"/>
    <property type="molecule type" value="Genomic_DNA"/>
</dbReference>
<feature type="modified residue" description="N6-carboxylysine" evidence="3 5">
    <location>
        <position position="144"/>
    </location>
</feature>
<dbReference type="GO" id="GO:0016788">
    <property type="term" value="F:hydrolase activity, acting on ester bonds"/>
    <property type="evidence" value="ECO:0007669"/>
    <property type="project" value="InterPro"/>
</dbReference>
<accession>A0A221W7V8</accession>
<evidence type="ECO:0000256" key="3">
    <source>
        <dbReference type="PIRSR" id="PIRSR601559-50"/>
    </source>
</evidence>
<keyword evidence="2" id="KW-0378">Hydrolase</keyword>
<evidence type="ECO:0000256" key="4">
    <source>
        <dbReference type="PIRSR" id="PIRSR601559-51"/>
    </source>
</evidence>
<feature type="binding site" evidence="4">
    <location>
        <position position="22"/>
    </location>
    <ligand>
        <name>Zn(2+)</name>
        <dbReference type="ChEBI" id="CHEBI:29105"/>
        <label>1</label>
    </ligand>
</feature>
<gene>
    <name evidence="6" type="ORF">AHOG_20670</name>
</gene>
<dbReference type="OrthoDB" id="9795018at2"/>
<name>A0A221W7V8_9PSEU</name>
<sequence>MSTVPTARGSVPVAELGPTLMHEHVFVLSSELQQNYRLDWDEEERVADAVARLRAAYERGVRTLVDVTAIGQGRYIPRIARIAAQSPVNILVATGVYAYREIPPYFFYQGPGTLFGGPDPMTEMFIRDITEGIGDTGVRAAVIKAAHEDAELSPATEEILRAAAQAQRATGVPITTHTNSVVGNGGQVLDLLVAEGVDPSRVIIGHSGDTEDVDYLLRLVDGGCYLGMDRFGMDPIASLEQRIAVVAELARRGHADRMVLSHDTCCFIDYLAPERRPELFPRWEYTHIHDDVIPALRRLGVTDSDVHTMLVENPRRIFAGGSPSVPTPAPGLVTAVPDTP</sequence>
<dbReference type="PANTHER" id="PTHR10819">
    <property type="entry name" value="PHOSPHOTRIESTERASE-RELATED"/>
    <property type="match status" value="1"/>
</dbReference>
<comment type="cofactor">
    <cofactor evidence="4">
        <name>a divalent metal cation</name>
        <dbReference type="ChEBI" id="CHEBI:60240"/>
    </cofactor>
    <text evidence="4">Binds 2 divalent metal cations per subunit.</text>
</comment>
<dbReference type="GO" id="GO:0008270">
    <property type="term" value="F:zinc ion binding"/>
    <property type="evidence" value="ECO:0007669"/>
    <property type="project" value="InterPro"/>
</dbReference>
<dbReference type="Gene3D" id="3.20.20.140">
    <property type="entry name" value="Metal-dependent hydrolases"/>
    <property type="match status" value="1"/>
</dbReference>
<dbReference type="InterPro" id="IPR017947">
    <property type="entry name" value="AryldialkylPase_Zn-BS"/>
</dbReference>
<dbReference type="AlphaFoldDB" id="A0A221W7V8"/>